<evidence type="ECO:0000256" key="1">
    <source>
        <dbReference type="ARBA" id="ARBA00004141"/>
    </source>
</evidence>
<feature type="transmembrane region" description="Helical" evidence="5">
    <location>
        <begin position="77"/>
        <end position="98"/>
    </location>
</feature>
<evidence type="ECO:0000313" key="7">
    <source>
        <dbReference type="Proteomes" id="UP001596312"/>
    </source>
</evidence>
<dbReference type="AlphaFoldDB" id="A0ABD5V5H7"/>
<keyword evidence="3 5" id="KW-1133">Transmembrane helix</keyword>
<dbReference type="RefSeq" id="WP_340603570.1">
    <property type="nucleotide sequence ID" value="NZ_JBBMXV010000002.1"/>
</dbReference>
<proteinExistence type="inferred from homology"/>
<feature type="transmembrane region" description="Helical" evidence="5">
    <location>
        <begin position="143"/>
        <end position="161"/>
    </location>
</feature>
<accession>A0ABD5V5H7</accession>
<evidence type="ECO:0000256" key="5">
    <source>
        <dbReference type="RuleBase" id="RU363041"/>
    </source>
</evidence>
<dbReference type="PANTHER" id="PTHR43701:SF2">
    <property type="entry name" value="MEMBRANE TRANSPORTER PROTEIN YJNA-RELATED"/>
    <property type="match status" value="1"/>
</dbReference>
<feature type="transmembrane region" description="Helical" evidence="5">
    <location>
        <begin position="198"/>
        <end position="217"/>
    </location>
</feature>
<feature type="transmembrane region" description="Helical" evidence="5">
    <location>
        <begin position="45"/>
        <end position="65"/>
    </location>
</feature>
<sequence length="255" mass="25583">MSPELAALLALIALFAGVGITAIGPGGVFVTIALFALSPLSTAEVAGTASATFVATGLLGSLVYLQSGEFAQGHAREMAIVLSVTSILGALAGSQLNLLLPEAVFGYLLSAFVACIGGVIVYRERVGLRPSNRLDAVPDRQRRILIGSIGFGVGVLGGLLGVGGPVVAVPILVVLGVPMLVAVAVAQVQSVFISGFAAASYALAGAVSIPVALLVGIPQLIGVVAGWKVAHLVDPGRLRVILGVVLIVVAPTLLL</sequence>
<dbReference type="Pfam" id="PF01925">
    <property type="entry name" value="TauE"/>
    <property type="match status" value="1"/>
</dbReference>
<comment type="subcellular location">
    <subcellularLocation>
        <location evidence="5">Cell membrane</location>
        <topology evidence="5">Multi-pass membrane protein</topology>
    </subcellularLocation>
    <subcellularLocation>
        <location evidence="1">Membrane</location>
        <topology evidence="1">Multi-pass membrane protein</topology>
    </subcellularLocation>
</comment>
<dbReference type="EMBL" id="JBHSXQ010000002">
    <property type="protein sequence ID" value="MFC6905056.1"/>
    <property type="molecule type" value="Genomic_DNA"/>
</dbReference>
<comment type="caution">
    <text evidence="6">The sequence shown here is derived from an EMBL/GenBank/DDBJ whole genome shotgun (WGS) entry which is preliminary data.</text>
</comment>
<keyword evidence="5" id="KW-1003">Cell membrane</keyword>
<dbReference type="InterPro" id="IPR051598">
    <property type="entry name" value="TSUP/Inactive_protease-like"/>
</dbReference>
<keyword evidence="7" id="KW-1185">Reference proteome</keyword>
<evidence type="ECO:0000313" key="6">
    <source>
        <dbReference type="EMBL" id="MFC6905056.1"/>
    </source>
</evidence>
<dbReference type="GO" id="GO:0005886">
    <property type="term" value="C:plasma membrane"/>
    <property type="evidence" value="ECO:0007669"/>
    <property type="project" value="UniProtKB-SubCell"/>
</dbReference>
<feature type="transmembrane region" description="Helical" evidence="5">
    <location>
        <begin position="167"/>
        <end position="186"/>
    </location>
</feature>
<comment type="similarity">
    <text evidence="5">Belongs to the 4-toluene sulfonate uptake permease (TSUP) (TC 2.A.102) family.</text>
</comment>
<dbReference type="InterPro" id="IPR002781">
    <property type="entry name" value="TM_pro_TauE-like"/>
</dbReference>
<gene>
    <name evidence="6" type="ORF">ACFQGH_07540</name>
</gene>
<evidence type="ECO:0000256" key="2">
    <source>
        <dbReference type="ARBA" id="ARBA00022692"/>
    </source>
</evidence>
<protein>
    <recommendedName>
        <fullName evidence="5">Probable membrane transporter protein</fullName>
    </recommendedName>
</protein>
<evidence type="ECO:0000256" key="3">
    <source>
        <dbReference type="ARBA" id="ARBA00022989"/>
    </source>
</evidence>
<organism evidence="6 7">
    <name type="scientific">Halalkalicoccus tibetensis</name>
    <dbReference type="NCBI Taxonomy" id="175632"/>
    <lineage>
        <taxon>Archaea</taxon>
        <taxon>Methanobacteriati</taxon>
        <taxon>Methanobacteriota</taxon>
        <taxon>Stenosarchaea group</taxon>
        <taxon>Halobacteria</taxon>
        <taxon>Halobacteriales</taxon>
        <taxon>Halococcaceae</taxon>
        <taxon>Halalkalicoccus</taxon>
    </lineage>
</organism>
<dbReference type="Proteomes" id="UP001596312">
    <property type="component" value="Unassembled WGS sequence"/>
</dbReference>
<dbReference type="PANTHER" id="PTHR43701">
    <property type="entry name" value="MEMBRANE TRANSPORTER PROTEIN MJ0441-RELATED"/>
    <property type="match status" value="1"/>
</dbReference>
<feature type="transmembrane region" description="Helical" evidence="5">
    <location>
        <begin position="104"/>
        <end position="122"/>
    </location>
</feature>
<feature type="transmembrane region" description="Helical" evidence="5">
    <location>
        <begin position="237"/>
        <end position="254"/>
    </location>
</feature>
<keyword evidence="4 5" id="KW-0472">Membrane</keyword>
<name>A0ABD5V5H7_9EURY</name>
<reference evidence="6 7" key="1">
    <citation type="journal article" date="2019" name="Int. J. Syst. Evol. Microbiol.">
        <title>The Global Catalogue of Microorganisms (GCM) 10K type strain sequencing project: providing services to taxonomists for standard genome sequencing and annotation.</title>
        <authorList>
            <consortium name="The Broad Institute Genomics Platform"/>
            <consortium name="The Broad Institute Genome Sequencing Center for Infectious Disease"/>
            <person name="Wu L."/>
            <person name="Ma J."/>
        </authorList>
    </citation>
    <scope>NUCLEOTIDE SEQUENCE [LARGE SCALE GENOMIC DNA]</scope>
    <source>
        <strain evidence="6 7">CGMCC 1.3240</strain>
    </source>
</reference>
<keyword evidence="2 5" id="KW-0812">Transmembrane</keyword>
<evidence type="ECO:0000256" key="4">
    <source>
        <dbReference type="ARBA" id="ARBA00023136"/>
    </source>
</evidence>